<dbReference type="InterPro" id="IPR037124">
    <property type="entry name" value="Chaperonin_GroES_sf"/>
</dbReference>
<dbReference type="GO" id="GO:0044183">
    <property type="term" value="F:protein folding chaperone"/>
    <property type="evidence" value="ECO:0007669"/>
    <property type="project" value="InterPro"/>
</dbReference>
<dbReference type="InterPro" id="IPR020818">
    <property type="entry name" value="Chaperonin_GroES"/>
</dbReference>
<reference evidence="3" key="1">
    <citation type="submission" date="2018-06" db="EMBL/GenBank/DDBJ databases">
        <title>Whole genome analysis of phage vB_ApiM_fHyAci03 infecting Acinetobacter pittii.</title>
        <authorList>
            <person name="Kiljunen S."/>
            <person name="Wicklund A."/>
            <person name="Skurnik M."/>
        </authorList>
    </citation>
    <scope>NUCLEOTIDE SEQUENCE [LARGE SCALE GENOMIC DNA]</scope>
</reference>
<keyword evidence="1" id="KW-0143">Chaperone</keyword>
<dbReference type="EMBL" id="MH460829">
    <property type="protein sequence ID" value="AXF40776.1"/>
    <property type="molecule type" value="Genomic_DNA"/>
</dbReference>
<organism evidence="2 3">
    <name type="scientific">Acinetobacter phage vB_ApiM_fHyAci03</name>
    <dbReference type="NCBI Taxonomy" id="2269366"/>
    <lineage>
        <taxon>Viruses</taxon>
        <taxon>Duplodnaviria</taxon>
        <taxon>Heunggongvirae</taxon>
        <taxon>Uroviricota</taxon>
        <taxon>Caudoviricetes</taxon>
        <taxon>Pantevenvirales</taxon>
        <taxon>Straboviridae</taxon>
        <taxon>Twarogvirinae</taxon>
        <taxon>Lazarusvirus</taxon>
        <taxon>Lazarusvirus fhyacithree</taxon>
    </lineage>
</organism>
<evidence type="ECO:0000256" key="1">
    <source>
        <dbReference type="ARBA" id="ARBA00023186"/>
    </source>
</evidence>
<dbReference type="InterPro" id="IPR011032">
    <property type="entry name" value="GroES-like_sf"/>
</dbReference>
<dbReference type="Proteomes" id="UP000255697">
    <property type="component" value="Segment"/>
</dbReference>
<name>A0A345AV43_9CAUD</name>
<sequence length="109" mass="11552">MAGQIVALGSNVILKAVAKSAGAAQKTASGIILPPKQESEIPNMCEIFAIGPTVPFGLFEIGDKTPFPLGEKLNVPHPDVVAGICEAKDRDDKYITTHFSNIACVYKNL</sequence>
<dbReference type="SUPFAM" id="SSF50129">
    <property type="entry name" value="GroES-like"/>
    <property type="match status" value="1"/>
</dbReference>
<dbReference type="GO" id="GO:0005524">
    <property type="term" value="F:ATP binding"/>
    <property type="evidence" value="ECO:0007669"/>
    <property type="project" value="InterPro"/>
</dbReference>
<protein>
    <submittedName>
        <fullName evidence="2">Head assembly cochaperone with GroEL</fullName>
    </submittedName>
</protein>
<keyword evidence="3" id="KW-1185">Reference proteome</keyword>
<dbReference type="Gene3D" id="2.30.33.40">
    <property type="entry name" value="GroES chaperonin"/>
    <property type="match status" value="1"/>
</dbReference>
<gene>
    <name evidence="2" type="ORF">Ac3_215</name>
</gene>
<dbReference type="Pfam" id="PF00166">
    <property type="entry name" value="Cpn10"/>
    <property type="match status" value="1"/>
</dbReference>
<accession>A0A345AV43</accession>
<proteinExistence type="predicted"/>
<dbReference type="CDD" id="cd00320">
    <property type="entry name" value="cpn10"/>
    <property type="match status" value="1"/>
</dbReference>
<evidence type="ECO:0000313" key="3">
    <source>
        <dbReference type="Proteomes" id="UP000255697"/>
    </source>
</evidence>
<evidence type="ECO:0000313" key="2">
    <source>
        <dbReference type="EMBL" id="AXF40776.1"/>
    </source>
</evidence>